<dbReference type="GO" id="GO:0030015">
    <property type="term" value="C:CCR4-NOT core complex"/>
    <property type="evidence" value="ECO:0007669"/>
    <property type="project" value="InterPro"/>
</dbReference>
<organism evidence="7 8">
    <name type="scientific">Elysia marginata</name>
    <dbReference type="NCBI Taxonomy" id="1093978"/>
    <lineage>
        <taxon>Eukaryota</taxon>
        <taxon>Metazoa</taxon>
        <taxon>Spiralia</taxon>
        <taxon>Lophotrochozoa</taxon>
        <taxon>Mollusca</taxon>
        <taxon>Gastropoda</taxon>
        <taxon>Heterobranchia</taxon>
        <taxon>Euthyneura</taxon>
        <taxon>Panpulmonata</taxon>
        <taxon>Sacoglossa</taxon>
        <taxon>Placobranchoidea</taxon>
        <taxon>Plakobranchidae</taxon>
        <taxon>Elysia</taxon>
    </lineage>
</organism>
<dbReference type="Proteomes" id="UP000762676">
    <property type="component" value="Unassembled WGS sequence"/>
</dbReference>
<evidence type="ECO:0000313" key="7">
    <source>
        <dbReference type="EMBL" id="GFS14540.1"/>
    </source>
</evidence>
<dbReference type="GO" id="GO:0005634">
    <property type="term" value="C:nucleus"/>
    <property type="evidence" value="ECO:0007669"/>
    <property type="project" value="UniProtKB-SubCell"/>
</dbReference>
<keyword evidence="4" id="KW-0804">Transcription</keyword>
<dbReference type="GO" id="GO:0060090">
    <property type="term" value="F:molecular adaptor activity"/>
    <property type="evidence" value="ECO:0007669"/>
    <property type="project" value="TreeGrafter"/>
</dbReference>
<sequence length="199" mass="22746">MVPSEALQDKVFFIFNNLSQMNMSQKAEELKNVIGNEFVSWVAQYLVMKRASIEPNFHTLYSNFVDALGIESLTSKVVTETFRNIKVLLRSDKGVANFSDRTLLKNLGHWLGLLTLGKCHPILTMDLNLKALVYEAYQKGNQELLYVVPFTAKVLESCSKSKIFCKPNPWTMSIMNVLAELHQENDLKLHLKFEIEVLC</sequence>
<evidence type="ECO:0000256" key="5">
    <source>
        <dbReference type="ARBA" id="ARBA00023242"/>
    </source>
</evidence>
<feature type="domain" description="CCR4-NOT transcription complex subunit 1 CAF1-binding" evidence="6">
    <location>
        <begin position="3"/>
        <end position="199"/>
    </location>
</feature>
<dbReference type="GO" id="GO:0000932">
    <property type="term" value="C:P-body"/>
    <property type="evidence" value="ECO:0007669"/>
    <property type="project" value="TreeGrafter"/>
</dbReference>
<evidence type="ECO:0000256" key="2">
    <source>
        <dbReference type="ARBA" id="ARBA00022491"/>
    </source>
</evidence>
<evidence type="ECO:0000256" key="1">
    <source>
        <dbReference type="ARBA" id="ARBA00004123"/>
    </source>
</evidence>
<dbReference type="EMBL" id="BMAT01013523">
    <property type="protein sequence ID" value="GFS14540.1"/>
    <property type="molecule type" value="Genomic_DNA"/>
</dbReference>
<dbReference type="InterPro" id="IPR040398">
    <property type="entry name" value="Not1"/>
</dbReference>
<comment type="caution">
    <text evidence="7">The sequence shown here is derived from an EMBL/GenBank/DDBJ whole genome shotgun (WGS) entry which is preliminary data.</text>
</comment>
<evidence type="ECO:0000313" key="8">
    <source>
        <dbReference type="Proteomes" id="UP000762676"/>
    </source>
</evidence>
<dbReference type="GO" id="GO:0017148">
    <property type="term" value="P:negative regulation of translation"/>
    <property type="evidence" value="ECO:0007669"/>
    <property type="project" value="InterPro"/>
</dbReference>
<evidence type="ECO:0000256" key="4">
    <source>
        <dbReference type="ARBA" id="ARBA00023163"/>
    </source>
</evidence>
<gene>
    <name evidence="7" type="ORF">ElyMa_006748700</name>
</gene>
<keyword evidence="2" id="KW-0678">Repressor</keyword>
<dbReference type="PANTHER" id="PTHR13162:SF8">
    <property type="entry name" value="CCR4-NOT TRANSCRIPTION COMPLEX SUBUNIT 1"/>
    <property type="match status" value="1"/>
</dbReference>
<dbReference type="InterPro" id="IPR032191">
    <property type="entry name" value="CNOT1_CAF1_bind"/>
</dbReference>
<proteinExistence type="predicted"/>
<comment type="subcellular location">
    <subcellularLocation>
        <location evidence="1">Nucleus</location>
    </subcellularLocation>
</comment>
<keyword evidence="3" id="KW-0805">Transcription regulation</keyword>
<keyword evidence="5" id="KW-0539">Nucleus</keyword>
<protein>
    <submittedName>
        <fullName evidence="7">CCR4-NOT transcription complex subunit</fullName>
    </submittedName>
</protein>
<dbReference type="Pfam" id="PF16415">
    <property type="entry name" value="CNOT1_CAF1_bind"/>
    <property type="match status" value="1"/>
</dbReference>
<name>A0AAV4IY46_9GAST</name>
<dbReference type="GO" id="GO:0000289">
    <property type="term" value="P:nuclear-transcribed mRNA poly(A) tail shortening"/>
    <property type="evidence" value="ECO:0007669"/>
    <property type="project" value="UniProtKB-ARBA"/>
</dbReference>
<evidence type="ECO:0000259" key="6">
    <source>
        <dbReference type="Pfam" id="PF16415"/>
    </source>
</evidence>
<dbReference type="PANTHER" id="PTHR13162">
    <property type="entry name" value="CCR4-NOT TRANSCRIPTION COMPLEX"/>
    <property type="match status" value="1"/>
</dbReference>
<dbReference type="Gene3D" id="1.25.40.180">
    <property type="match status" value="1"/>
</dbReference>
<dbReference type="AlphaFoldDB" id="A0AAV4IY46"/>
<evidence type="ECO:0000256" key="3">
    <source>
        <dbReference type="ARBA" id="ARBA00023015"/>
    </source>
</evidence>
<accession>A0AAV4IY46</accession>
<keyword evidence="8" id="KW-1185">Reference proteome</keyword>
<dbReference type="FunFam" id="1.25.40.180:FF:000012">
    <property type="entry name" value="Ccr4-Not transcription complex subunit"/>
    <property type="match status" value="1"/>
</dbReference>
<reference evidence="7 8" key="1">
    <citation type="journal article" date="2021" name="Elife">
        <title>Chloroplast acquisition without the gene transfer in kleptoplastic sea slugs, Plakobranchus ocellatus.</title>
        <authorList>
            <person name="Maeda T."/>
            <person name="Takahashi S."/>
            <person name="Yoshida T."/>
            <person name="Shimamura S."/>
            <person name="Takaki Y."/>
            <person name="Nagai Y."/>
            <person name="Toyoda A."/>
            <person name="Suzuki Y."/>
            <person name="Arimoto A."/>
            <person name="Ishii H."/>
            <person name="Satoh N."/>
            <person name="Nishiyama T."/>
            <person name="Hasebe M."/>
            <person name="Maruyama T."/>
            <person name="Minagawa J."/>
            <person name="Obokata J."/>
            <person name="Shigenobu S."/>
        </authorList>
    </citation>
    <scope>NUCLEOTIDE SEQUENCE [LARGE SCALE GENOMIC DNA]</scope>
</reference>